<organism evidence="1">
    <name type="scientific">bioreactor metagenome</name>
    <dbReference type="NCBI Taxonomy" id="1076179"/>
    <lineage>
        <taxon>unclassified sequences</taxon>
        <taxon>metagenomes</taxon>
        <taxon>ecological metagenomes</taxon>
    </lineage>
</organism>
<protein>
    <submittedName>
        <fullName evidence="1">Uncharacterized protein</fullName>
    </submittedName>
</protein>
<proteinExistence type="predicted"/>
<dbReference type="AlphaFoldDB" id="A0A644YCR1"/>
<dbReference type="EMBL" id="VSSQ01004624">
    <property type="protein sequence ID" value="MPM25987.1"/>
    <property type="molecule type" value="Genomic_DNA"/>
</dbReference>
<gene>
    <name evidence="1" type="ORF">SDC9_72488</name>
</gene>
<comment type="caution">
    <text evidence="1">The sequence shown here is derived from an EMBL/GenBank/DDBJ whole genome shotgun (WGS) entry which is preliminary data.</text>
</comment>
<evidence type="ECO:0000313" key="1">
    <source>
        <dbReference type="EMBL" id="MPM25987.1"/>
    </source>
</evidence>
<name>A0A644YCR1_9ZZZZ</name>
<sequence>MKQNSTNSKRLNKLRYGFLTLDIFTNNHNDAYKYGGIELKLVDNGLDSFKKSIHLLNVSYTTSNEFQTKEIILSLHHCIETLFKQILIQTNEYLIYEDVSAICKGEIENLYRTKKKDVSRNTIQYIDAINRVIIMKKIIISEWEYACFKHINGYRNAITHYEIAFNGKEVEHLISKILPVLYRIFSEQIPQFKQYCKDNCLETNIKEIKENYYVWSFPVFATYIEKINRAKDHIAHLEANPQLIQTIFLQVKDNMQQNHMLYECCPVCQKETFLKCGTVIIGGEEKIFYGHCEYCNIEIVQEEAYFIFTDFGAYENVIIHKRRYLKECIEFLLKYEKRLSKISAYDLEKVHRGYQILATEVNEISNKIVSDVVEAILENEAEFEYVSKIDGIVEYGERMLRSEGYIIRKNHEIDCLRDENYNELLKVADNFNSLSKENVDELSWGRSFQNSYEFDFNYPDPSNDNIEQEGTCEINVKYNFDKNTFVDDFTFNSEEFEEALTEYP</sequence>
<reference evidence="1" key="1">
    <citation type="submission" date="2019-08" db="EMBL/GenBank/DDBJ databases">
        <authorList>
            <person name="Kucharzyk K."/>
            <person name="Murdoch R.W."/>
            <person name="Higgins S."/>
            <person name="Loffler F."/>
        </authorList>
    </citation>
    <scope>NUCLEOTIDE SEQUENCE</scope>
</reference>
<accession>A0A644YCR1</accession>